<reference evidence="1 2" key="1">
    <citation type="submission" date="2013-01" db="EMBL/GenBank/DDBJ databases">
        <authorList>
            <person name="Harkins D.M."/>
            <person name="Durkin A.S."/>
            <person name="Brinkac L.M."/>
            <person name="Haft D.H."/>
            <person name="Selengut J.D."/>
            <person name="Sanka R."/>
            <person name="DePew J."/>
            <person name="Purushe J."/>
            <person name="Matthias M.A."/>
            <person name="Vinetz J.M."/>
            <person name="Sutton G.G."/>
            <person name="Nierman W.C."/>
            <person name="Fouts D.E."/>
        </authorList>
    </citation>
    <scope>NUCLEOTIDE SEQUENCE [LARGE SCALE GENOMIC DNA]</scope>
    <source>
        <strain evidence="1 2">HAI1536</strain>
    </source>
</reference>
<evidence type="ECO:0000313" key="1">
    <source>
        <dbReference type="EMBL" id="EMO54130.1"/>
    </source>
</evidence>
<accession>M6VB90</accession>
<gene>
    <name evidence="1" type="ORF">LEP1GSC172_3831</name>
</gene>
<proteinExistence type="predicted"/>
<sequence>MHISFFPGLRGILNSRSICSCLSSSKIKLNSRFSKFNIFTTSDGSFKKKYMTASFLS</sequence>
<organism evidence="1 2">
    <name type="scientific">Leptospira noguchii</name>
    <dbReference type="NCBI Taxonomy" id="28182"/>
    <lineage>
        <taxon>Bacteria</taxon>
        <taxon>Pseudomonadati</taxon>
        <taxon>Spirochaetota</taxon>
        <taxon>Spirochaetia</taxon>
        <taxon>Leptospirales</taxon>
        <taxon>Leptospiraceae</taxon>
        <taxon>Leptospira</taxon>
    </lineage>
</organism>
<dbReference type="EMBL" id="AKWD02000029">
    <property type="protein sequence ID" value="EMO54130.1"/>
    <property type="molecule type" value="Genomic_DNA"/>
</dbReference>
<evidence type="ECO:0000313" key="2">
    <source>
        <dbReference type="Proteomes" id="UP000012112"/>
    </source>
</evidence>
<dbReference type="AlphaFoldDB" id="M6VB90"/>
<dbReference type="Proteomes" id="UP000012112">
    <property type="component" value="Unassembled WGS sequence"/>
</dbReference>
<protein>
    <submittedName>
        <fullName evidence="1">Uncharacterized protein</fullName>
    </submittedName>
</protein>
<name>M6VB90_9LEPT</name>
<comment type="caution">
    <text evidence="1">The sequence shown here is derived from an EMBL/GenBank/DDBJ whole genome shotgun (WGS) entry which is preliminary data.</text>
</comment>